<protein>
    <submittedName>
        <fullName evidence="1">Uncharacterized protein</fullName>
    </submittedName>
</protein>
<proteinExistence type="predicted"/>
<organism evidence="1 2">
    <name type="scientific">Francisella philomiragia</name>
    <dbReference type="NCBI Taxonomy" id="28110"/>
    <lineage>
        <taxon>Bacteria</taxon>
        <taxon>Pseudomonadati</taxon>
        <taxon>Pseudomonadota</taxon>
        <taxon>Gammaproteobacteria</taxon>
        <taxon>Thiotrichales</taxon>
        <taxon>Francisellaceae</taxon>
        <taxon>Francisella</taxon>
    </lineage>
</organism>
<evidence type="ECO:0000313" key="2">
    <source>
        <dbReference type="Proteomes" id="UP000760407"/>
    </source>
</evidence>
<gene>
    <name evidence="1" type="ORF">IBE52_07185</name>
</gene>
<name>A0ABS1GCY5_9GAMM</name>
<comment type="caution">
    <text evidence="1">The sequence shown here is derived from an EMBL/GenBank/DDBJ whole genome shotgun (WGS) entry which is preliminary data.</text>
</comment>
<dbReference type="RefSeq" id="WP_200166897.1">
    <property type="nucleotide sequence ID" value="NZ_JACTSG010000004.1"/>
</dbReference>
<dbReference type="EMBL" id="JACTSG010000004">
    <property type="protein sequence ID" value="MBK2302696.1"/>
    <property type="molecule type" value="Genomic_DNA"/>
</dbReference>
<accession>A0ABS1GCY5</accession>
<dbReference type="Proteomes" id="UP000760407">
    <property type="component" value="Unassembled WGS sequence"/>
</dbReference>
<evidence type="ECO:0000313" key="1">
    <source>
        <dbReference type="EMBL" id="MBK2302696.1"/>
    </source>
</evidence>
<keyword evidence="2" id="KW-1185">Reference proteome</keyword>
<sequence length="167" mass="17572">MGLISRFGGIGGGASGSGAVDSVNGLTGNVTITAAGLGALTTAIINTVDDTTRQAITTPNEKVLYVQDDGKVYIYSNSAWIDVTNDVDSHISVSESFHGGQVVANIITLSHTPDVSASIPEVTINSTLQHYGHDYTISGNQIIFNNSNLAFSLDLNDLITVNYKRII</sequence>
<reference evidence="1 2" key="1">
    <citation type="submission" date="2020-08" db="EMBL/GenBank/DDBJ databases">
        <title>Comparative genomics of Francisella species.</title>
        <authorList>
            <person name="Sahl J."/>
            <person name="Sjodin A."/>
            <person name="Wagner D."/>
            <person name="Forsman M."/>
        </authorList>
    </citation>
    <scope>NUCLEOTIDE SEQUENCE [LARGE SCALE GENOMIC DNA]</scope>
    <source>
        <strain evidence="1 2">F1093</strain>
    </source>
</reference>